<evidence type="ECO:0000313" key="3">
    <source>
        <dbReference type="EMBL" id="KAJ5097106.1"/>
    </source>
</evidence>
<accession>A0A9W9FBK6</accession>
<dbReference type="Gene3D" id="3.30.559.30">
    <property type="entry name" value="Nonribosomal peptide synthetase, condensation domain"/>
    <property type="match status" value="1"/>
</dbReference>
<dbReference type="GO" id="GO:0043386">
    <property type="term" value="P:mycotoxin biosynthetic process"/>
    <property type="evidence" value="ECO:0007669"/>
    <property type="project" value="InterPro"/>
</dbReference>
<keyword evidence="4" id="KW-1185">Reference proteome</keyword>
<evidence type="ECO:0000256" key="1">
    <source>
        <dbReference type="ARBA" id="ARBA00006439"/>
    </source>
</evidence>
<evidence type="ECO:0000313" key="4">
    <source>
        <dbReference type="Proteomes" id="UP001149165"/>
    </source>
</evidence>
<protein>
    <submittedName>
        <fullName evidence="3">Uncharacterized protein</fullName>
    </submittedName>
</protein>
<comment type="caution">
    <text evidence="3">The sequence shown here is derived from an EMBL/GenBank/DDBJ whole genome shotgun (WGS) entry which is preliminary data.</text>
</comment>
<name>A0A9W9FBK6_9EURO</name>
<reference evidence="3" key="1">
    <citation type="submission" date="2022-11" db="EMBL/GenBank/DDBJ databases">
        <authorList>
            <person name="Petersen C."/>
        </authorList>
    </citation>
    <scope>NUCLEOTIDE SEQUENCE</scope>
    <source>
        <strain evidence="3">IBT 30069</strain>
    </source>
</reference>
<dbReference type="Gene3D" id="3.30.559.10">
    <property type="entry name" value="Chloramphenicol acetyltransferase-like domain"/>
    <property type="match status" value="1"/>
</dbReference>
<dbReference type="PANTHER" id="PTHR42034:SF1">
    <property type="entry name" value="CONDENSATION DOMAIN-CONTAINING PROTEIN"/>
    <property type="match status" value="1"/>
</dbReference>
<dbReference type="OrthoDB" id="2548233at2759"/>
<dbReference type="PANTHER" id="PTHR42034">
    <property type="entry name" value="CHROMOSOME 7, WHOLE GENOME SHOTGUN SEQUENCE-RELATED"/>
    <property type="match status" value="1"/>
</dbReference>
<dbReference type="EMBL" id="JAPQKH010000005">
    <property type="protein sequence ID" value="KAJ5097106.1"/>
    <property type="molecule type" value="Genomic_DNA"/>
</dbReference>
<comment type="similarity">
    <text evidence="1">Belongs to the trichothecene O-acetyltransferase family.</text>
</comment>
<dbReference type="Pfam" id="PF07428">
    <property type="entry name" value="Tri3"/>
    <property type="match status" value="1"/>
</dbReference>
<gene>
    <name evidence="3" type="ORF">N7456_007827</name>
</gene>
<keyword evidence="2" id="KW-0808">Transferase</keyword>
<dbReference type="Proteomes" id="UP001149165">
    <property type="component" value="Unassembled WGS sequence"/>
</dbReference>
<proteinExistence type="inferred from homology"/>
<evidence type="ECO:0000256" key="2">
    <source>
        <dbReference type="ARBA" id="ARBA00022679"/>
    </source>
</evidence>
<dbReference type="InterPro" id="IPR009992">
    <property type="entry name" value="Tri3/Sat12/Sat16/Mac1"/>
</dbReference>
<organism evidence="3 4">
    <name type="scientific">Penicillium angulare</name>
    <dbReference type="NCBI Taxonomy" id="116970"/>
    <lineage>
        <taxon>Eukaryota</taxon>
        <taxon>Fungi</taxon>
        <taxon>Dikarya</taxon>
        <taxon>Ascomycota</taxon>
        <taxon>Pezizomycotina</taxon>
        <taxon>Eurotiomycetes</taxon>
        <taxon>Eurotiomycetidae</taxon>
        <taxon>Eurotiales</taxon>
        <taxon>Aspergillaceae</taxon>
        <taxon>Penicillium</taxon>
    </lineage>
</organism>
<reference evidence="3" key="2">
    <citation type="journal article" date="2023" name="IMA Fungus">
        <title>Comparative genomic study of the Penicillium genus elucidates a diverse pangenome and 15 lateral gene transfer events.</title>
        <authorList>
            <person name="Petersen C."/>
            <person name="Sorensen T."/>
            <person name="Nielsen M.R."/>
            <person name="Sondergaard T.E."/>
            <person name="Sorensen J.L."/>
            <person name="Fitzpatrick D.A."/>
            <person name="Frisvad J.C."/>
            <person name="Nielsen K.L."/>
        </authorList>
    </citation>
    <scope>NUCLEOTIDE SEQUENCE</scope>
    <source>
        <strain evidence="3">IBT 30069</strain>
    </source>
</reference>
<sequence length="505" mass="56869">MASPASQDYALTPTKHGRWERDIDEVEQFYTTLARSFEGTGRTFFAMTAHVSFVIAEPESMEAIAHRVIVSIRQAWLRIRYDHPTVASWVEYQEVKKKCRKVYEPCSTSERKQQAWLNETVRPVPTTQSGEEWCNSDPPVPKLPTLFLIYNNNAVDTKKSFSLVLRSHHDIVDGIGALLLLNNLMKYTSAAYESPHDFHIPTFDKEWQNLSPPFRVAASLPTCLTAEQEIRLQQTKEQKELCMKDVEIATVPYDDSKVVPGAHQRTALTLAANETQRVLAACQKVGASVTHVYHASAAIVLFGLQKQTSKKRKVRYINYSLVNERGHCRQPYNSPSHAVSVYHSVSGKSLVLDSVVPALGTPKPSVKEQLHELRQAVKQVKSYYLDIRDDKEHVYLVPAYWALGTPPYPAGDKAPPIPAPNRMPSVSMSSMGVIDKIMPERYSAFELFSPWVTGEELGNGLGLFLGTFRGCLELSIAYNNGWHTKEDAVSFMDKCNNLVRQLLDI</sequence>
<dbReference type="InterPro" id="IPR023213">
    <property type="entry name" value="CAT-like_dom_sf"/>
</dbReference>
<dbReference type="GO" id="GO:0016407">
    <property type="term" value="F:acetyltransferase activity"/>
    <property type="evidence" value="ECO:0007669"/>
    <property type="project" value="InterPro"/>
</dbReference>
<dbReference type="AlphaFoldDB" id="A0A9W9FBK6"/>